<evidence type="ECO:0000313" key="3">
    <source>
        <dbReference type="Proteomes" id="UP000007519"/>
    </source>
</evidence>
<dbReference type="HOGENOM" id="CLU_097532_0_0_10"/>
<evidence type="ECO:0000313" key="2">
    <source>
        <dbReference type="EMBL" id="AFC26205.1"/>
    </source>
</evidence>
<name>H6L041_SAPGL</name>
<keyword evidence="1" id="KW-0175">Coiled coil</keyword>
<sequence>MSSFSQSANKIFDEVVAFYHVLDQVDQEGKNPYATDTIDYLLYQKNWIDSVQWHVEDLIREPEIEPSLALSYKRRIDALNQERTDTVERIDDYFLAKFAAVPAKSNRLNTESPAWAIDRLSILALKIYHMAIEAERVDTPIDQQARCKQKLAILLEQREDLSTAIDQLLEELAQGEKQMKVYRQMKMYNDPQLNPVLYQKKA</sequence>
<dbReference type="InterPro" id="IPR025350">
    <property type="entry name" value="DUF4254"/>
</dbReference>
<protein>
    <recommendedName>
        <fullName evidence="4">DUF4254 domain-containing protein</fullName>
    </recommendedName>
</protein>
<proteinExistence type="predicted"/>
<dbReference type="OrthoDB" id="9805817at2"/>
<dbReference type="RefSeq" id="WP_015693797.1">
    <property type="nucleotide sequence ID" value="NC_016940.1"/>
</dbReference>
<dbReference type="AlphaFoldDB" id="H6L041"/>
<organism evidence="2 3">
    <name type="scientific">Saprospira grandis (strain Lewin)</name>
    <dbReference type="NCBI Taxonomy" id="984262"/>
    <lineage>
        <taxon>Bacteria</taxon>
        <taxon>Pseudomonadati</taxon>
        <taxon>Bacteroidota</taxon>
        <taxon>Saprospiria</taxon>
        <taxon>Saprospirales</taxon>
        <taxon>Saprospiraceae</taxon>
        <taxon>Saprospira</taxon>
    </lineage>
</organism>
<reference evidence="2 3" key="1">
    <citation type="journal article" date="2012" name="Stand. Genomic Sci.">
        <title>Complete genome sequencing and analysis of Saprospira grandis str. Lewin, a predatory marine bacterium.</title>
        <authorList>
            <person name="Saw J.H."/>
            <person name="Yuryev A."/>
            <person name="Kanbe M."/>
            <person name="Hou S."/>
            <person name="Young A.G."/>
            <person name="Aizawa S."/>
            <person name="Alam M."/>
        </authorList>
    </citation>
    <scope>NUCLEOTIDE SEQUENCE [LARGE SCALE GENOMIC DNA]</scope>
    <source>
        <strain evidence="2 3">Lewin</strain>
    </source>
</reference>
<evidence type="ECO:0008006" key="4">
    <source>
        <dbReference type="Google" id="ProtNLM"/>
    </source>
</evidence>
<gene>
    <name evidence="2" type="ordered locus">SGRA_3481</name>
</gene>
<evidence type="ECO:0000256" key="1">
    <source>
        <dbReference type="SAM" id="Coils"/>
    </source>
</evidence>
<dbReference type="KEGG" id="sgn:SGRA_3481"/>
<dbReference type="EMBL" id="CP002831">
    <property type="protein sequence ID" value="AFC26205.1"/>
    <property type="molecule type" value="Genomic_DNA"/>
</dbReference>
<keyword evidence="3" id="KW-1185">Reference proteome</keyword>
<accession>H6L041</accession>
<dbReference type="STRING" id="984262.SGRA_3481"/>
<dbReference type="Pfam" id="PF14063">
    <property type="entry name" value="DUF4254"/>
    <property type="match status" value="1"/>
</dbReference>
<dbReference type="eggNOG" id="COG0463">
    <property type="taxonomic scope" value="Bacteria"/>
</dbReference>
<feature type="coiled-coil region" evidence="1">
    <location>
        <begin position="151"/>
        <end position="185"/>
    </location>
</feature>
<dbReference type="Proteomes" id="UP000007519">
    <property type="component" value="Chromosome"/>
</dbReference>